<dbReference type="GO" id="GO:0005829">
    <property type="term" value="C:cytosol"/>
    <property type="evidence" value="ECO:0007669"/>
    <property type="project" value="TreeGrafter"/>
</dbReference>
<dbReference type="InterPro" id="IPR003094">
    <property type="entry name" value="6Pfruct_kin"/>
</dbReference>
<sequence>MTYSNPVTDDEAVSERIVIAMVGLPARGKSFISKAILRYLIFLGVACKLFNAGNKRRDKGKAGADASFFDPNNKSAQEQKEQMAMETLTDMLNWLSAQRGLACGLFDATNTTVARRRAVIERCAKATPAVTLIFLESECNDESILRANYELKLTNDDYKKATTDAERQAARDDFMGRVHAYEKVYEPISDAEADAIDATPELPPLRYMKIVDAGKKVVVSRCDGDSFVCRWVVQLMHSIHLSPRRVHIVLCGQSCNDAEQIRGGDSRLSEAGLTFGKAAVETLMSRLDTTREPPVVMTGTLLRYGQMAEILREAILSFERKTEKKKREEAEKKKAMPARVRRTVTFGPGPLGMVFDHVVGHATILKVDGYVTIFNVSPGSQAEHQGVVVGSKVVSVAGEPMEGVSRPAVMARIKEEMQRAAEKPMVLELELPSVEEAARTAAVVAEAEAVKKTAEENAAASTASSIPSRSSLRSRARNLPVHESRNLNELCFGSLEGLQGGRLRDFFPEEYELREADRLNYRYPGVGGQSYYDLIVQIRAVLLTIEASRRDAVVVCDLAVARVLLGYFQGHPIAGIPDLDVPPGVVELSRTHAGFSRTDFPVHVGLASMLANLR</sequence>
<accession>A0A0M0JF64</accession>
<dbReference type="AlphaFoldDB" id="A0A0M0JF64"/>
<evidence type="ECO:0000256" key="1">
    <source>
        <dbReference type="ARBA" id="ARBA00022741"/>
    </source>
</evidence>
<feature type="region of interest" description="Disordered" evidence="3">
    <location>
        <begin position="454"/>
        <end position="473"/>
    </location>
</feature>
<dbReference type="Proteomes" id="UP000037460">
    <property type="component" value="Unassembled WGS sequence"/>
</dbReference>
<dbReference type="PIRSF" id="PIRSF000709">
    <property type="entry name" value="6PFK_2-Ptase"/>
    <property type="match status" value="1"/>
</dbReference>
<proteinExistence type="predicted"/>
<dbReference type="Pfam" id="PF01591">
    <property type="entry name" value="6PF2K"/>
    <property type="match status" value="1"/>
</dbReference>
<name>A0A0M0JF64_9EUKA</name>
<evidence type="ECO:0000256" key="3">
    <source>
        <dbReference type="SAM" id="MobiDB-lite"/>
    </source>
</evidence>
<dbReference type="EMBL" id="JWZX01003002">
    <property type="protein sequence ID" value="KOO25241.1"/>
    <property type="molecule type" value="Genomic_DNA"/>
</dbReference>
<dbReference type="InterPro" id="IPR013079">
    <property type="entry name" value="6Phosfructo_kin"/>
</dbReference>
<feature type="compositionally biased region" description="Low complexity" evidence="3">
    <location>
        <begin position="456"/>
        <end position="473"/>
    </location>
</feature>
<dbReference type="Gene3D" id="3.40.50.1240">
    <property type="entry name" value="Phosphoglycerate mutase-like"/>
    <property type="match status" value="1"/>
</dbReference>
<evidence type="ECO:0000259" key="4">
    <source>
        <dbReference type="Pfam" id="PF01591"/>
    </source>
</evidence>
<dbReference type="SUPFAM" id="SSF52540">
    <property type="entry name" value="P-loop containing nucleoside triphosphate hydrolases"/>
    <property type="match status" value="1"/>
</dbReference>
<dbReference type="OrthoDB" id="267323at2759"/>
<dbReference type="Gene3D" id="3.40.50.300">
    <property type="entry name" value="P-loop containing nucleotide triphosphate hydrolases"/>
    <property type="match status" value="1"/>
</dbReference>
<keyword evidence="1" id="KW-0547">Nucleotide-binding</keyword>
<organism evidence="5 6">
    <name type="scientific">Chrysochromulina tobinii</name>
    <dbReference type="NCBI Taxonomy" id="1460289"/>
    <lineage>
        <taxon>Eukaryota</taxon>
        <taxon>Haptista</taxon>
        <taxon>Haptophyta</taxon>
        <taxon>Prymnesiophyceae</taxon>
        <taxon>Prymnesiales</taxon>
        <taxon>Chrysochromulinaceae</taxon>
        <taxon>Chrysochromulina</taxon>
    </lineage>
</organism>
<keyword evidence="6" id="KW-1185">Reference proteome</keyword>
<dbReference type="Pfam" id="PF00300">
    <property type="entry name" value="His_Phos_1"/>
    <property type="match status" value="1"/>
</dbReference>
<dbReference type="PANTHER" id="PTHR10606">
    <property type="entry name" value="6-PHOSPHOFRUCTO-2-KINASE/FRUCTOSE-2,6-BISPHOSPHATASE"/>
    <property type="match status" value="1"/>
</dbReference>
<dbReference type="GO" id="GO:0003873">
    <property type="term" value="F:6-phosphofructo-2-kinase activity"/>
    <property type="evidence" value="ECO:0007669"/>
    <property type="project" value="InterPro"/>
</dbReference>
<evidence type="ECO:0000313" key="6">
    <source>
        <dbReference type="Proteomes" id="UP000037460"/>
    </source>
</evidence>
<gene>
    <name evidence="5" type="ORF">Ctob_002676</name>
</gene>
<dbReference type="Gene3D" id="2.30.42.10">
    <property type="match status" value="1"/>
</dbReference>
<feature type="domain" description="6-phosphofructo-2-kinase" evidence="4">
    <location>
        <begin position="13"/>
        <end position="224"/>
    </location>
</feature>
<protein>
    <submittedName>
        <fullName evidence="5">Fructose--bisphosphatase</fullName>
    </submittedName>
</protein>
<comment type="caution">
    <text evidence="5">The sequence shown here is derived from an EMBL/GenBank/DDBJ whole genome shotgun (WGS) entry which is preliminary data.</text>
</comment>
<keyword evidence="2" id="KW-0067">ATP-binding</keyword>
<dbReference type="GO" id="GO:0005524">
    <property type="term" value="F:ATP binding"/>
    <property type="evidence" value="ECO:0007669"/>
    <property type="project" value="UniProtKB-KW"/>
</dbReference>
<evidence type="ECO:0000256" key="2">
    <source>
        <dbReference type="ARBA" id="ARBA00022840"/>
    </source>
</evidence>
<dbReference type="InterPro" id="IPR036034">
    <property type="entry name" value="PDZ_sf"/>
</dbReference>
<dbReference type="GO" id="GO:0006000">
    <property type="term" value="P:fructose metabolic process"/>
    <property type="evidence" value="ECO:0007669"/>
    <property type="project" value="InterPro"/>
</dbReference>
<dbReference type="InterPro" id="IPR029033">
    <property type="entry name" value="His_PPase_superfam"/>
</dbReference>
<dbReference type="InterPro" id="IPR013078">
    <property type="entry name" value="His_Pase_superF_clade-1"/>
</dbReference>
<dbReference type="GO" id="GO:0006003">
    <property type="term" value="P:fructose 2,6-bisphosphate metabolic process"/>
    <property type="evidence" value="ECO:0007669"/>
    <property type="project" value="InterPro"/>
</dbReference>
<dbReference type="InterPro" id="IPR027417">
    <property type="entry name" value="P-loop_NTPase"/>
</dbReference>
<dbReference type="FunFam" id="3.40.50.300:FF:000644">
    <property type="entry name" value="GpmB, Fructose-2,6-bisphosphatase"/>
    <property type="match status" value="1"/>
</dbReference>
<evidence type="ECO:0000313" key="5">
    <source>
        <dbReference type="EMBL" id="KOO25241.1"/>
    </source>
</evidence>
<dbReference type="SUPFAM" id="SSF50156">
    <property type="entry name" value="PDZ domain-like"/>
    <property type="match status" value="1"/>
</dbReference>
<reference evidence="6" key="1">
    <citation type="journal article" date="2015" name="PLoS Genet.">
        <title>Genome Sequence and Transcriptome Analyses of Chrysochromulina tobin: Metabolic Tools for Enhanced Algal Fitness in the Prominent Order Prymnesiales (Haptophyceae).</title>
        <authorList>
            <person name="Hovde B.T."/>
            <person name="Deodato C.R."/>
            <person name="Hunsperger H.M."/>
            <person name="Ryken S.A."/>
            <person name="Yost W."/>
            <person name="Jha R.K."/>
            <person name="Patterson J."/>
            <person name="Monnat R.J. Jr."/>
            <person name="Barlow S.B."/>
            <person name="Starkenburg S.R."/>
            <person name="Cattolico R.A."/>
        </authorList>
    </citation>
    <scope>NUCLEOTIDE SEQUENCE</scope>
    <source>
        <strain evidence="6">CCMP291</strain>
    </source>
</reference>
<dbReference type="SUPFAM" id="SSF53254">
    <property type="entry name" value="Phosphoglycerate mutase-like"/>
    <property type="match status" value="1"/>
</dbReference>
<dbReference type="PANTHER" id="PTHR10606:SF32">
    <property type="entry name" value="6-PHOSPHOFRUCTO-2-KINASE 1"/>
    <property type="match status" value="1"/>
</dbReference>